<protein>
    <recommendedName>
        <fullName evidence="3">B box-type domain-containing protein</fullName>
    </recommendedName>
</protein>
<dbReference type="AlphaFoldDB" id="A0A650CN91"/>
<evidence type="ECO:0008006" key="3">
    <source>
        <dbReference type="Google" id="ProtNLM"/>
    </source>
</evidence>
<dbReference type="EMBL" id="CP045483">
    <property type="protein sequence ID" value="QGR19321.1"/>
    <property type="molecule type" value="Genomic_DNA"/>
</dbReference>
<reference evidence="1 2" key="1">
    <citation type="submission" date="2019-10" db="EMBL/GenBank/DDBJ databases">
        <title>Genome Sequences from Six Type Strain Members of the Archaeal Family Sulfolobaceae: Acidianus ambivalens, Acidianus infernus, Metallosphaera prunae, Stygiolobus azoricus, Sulfolobus metallicus, and Sulfurisphaera ohwakuensis.</title>
        <authorList>
            <person name="Counts J.A."/>
            <person name="Kelly R.M."/>
        </authorList>
    </citation>
    <scope>NUCLEOTIDE SEQUENCE [LARGE SCALE GENOMIC DNA]</scope>
    <source>
        <strain evidence="1 2">FC6</strain>
    </source>
</reference>
<keyword evidence="2" id="KW-1185">Reference proteome</keyword>
<organism evidence="1 2">
    <name type="scientific">Stygiolobus azoricus</name>
    <dbReference type="NCBI Taxonomy" id="41675"/>
    <lineage>
        <taxon>Archaea</taxon>
        <taxon>Thermoproteota</taxon>
        <taxon>Thermoprotei</taxon>
        <taxon>Sulfolobales</taxon>
        <taxon>Sulfolobaceae</taxon>
        <taxon>Stygiolobus</taxon>
    </lineage>
</organism>
<proteinExistence type="predicted"/>
<evidence type="ECO:0000313" key="1">
    <source>
        <dbReference type="EMBL" id="QGR19321.1"/>
    </source>
</evidence>
<sequence>MKKLTDGLRDFWKCEICEENSQLFVCKICRRKVCLEDFVITQGICKVCEMSLCQICRRNLSIGKCENCGRIICQSCTEYFDGARRYCKECWDSILNQKGKREIYLK</sequence>
<name>A0A650CN91_9CREN</name>
<gene>
    <name evidence="1" type="ORF">D1868_04550</name>
</gene>
<evidence type="ECO:0000313" key="2">
    <source>
        <dbReference type="Proteomes" id="UP000423396"/>
    </source>
</evidence>
<accession>A0A650CN91</accession>
<dbReference type="Proteomes" id="UP000423396">
    <property type="component" value="Chromosome"/>
</dbReference>
<dbReference type="KEGG" id="sazo:D1868_04550"/>